<dbReference type="GO" id="GO:0010960">
    <property type="term" value="P:magnesium ion homeostasis"/>
    <property type="evidence" value="ECO:0007669"/>
    <property type="project" value="InterPro"/>
</dbReference>
<keyword evidence="8 9" id="KW-0472">Membrane</keyword>
<evidence type="ECO:0000256" key="7">
    <source>
        <dbReference type="ARBA" id="ARBA00023122"/>
    </source>
</evidence>
<feature type="domain" description="CNNM transmembrane" evidence="12">
    <location>
        <begin position="171"/>
        <end position="351"/>
    </location>
</feature>
<reference evidence="15" key="2">
    <citation type="submission" date="2016-11" db="UniProtKB">
        <authorList>
            <consortium name="WormBaseParasite"/>
        </authorList>
    </citation>
    <scope>IDENTIFICATION</scope>
</reference>
<dbReference type="PROSITE" id="PS51846">
    <property type="entry name" value="CNNM"/>
    <property type="match status" value="1"/>
</dbReference>
<dbReference type="GeneID" id="9946349"/>
<evidence type="ECO:0000256" key="8">
    <source>
        <dbReference type="ARBA" id="ARBA00023136"/>
    </source>
</evidence>
<comment type="subcellular location">
    <subcellularLocation>
        <location evidence="1">Basolateral cell membrane</location>
        <topology evidence="1">Multi-pass membrane protein</topology>
    </subcellularLocation>
</comment>
<dbReference type="GO" id="GO:0016323">
    <property type="term" value="C:basolateral plasma membrane"/>
    <property type="evidence" value="ECO:0007669"/>
    <property type="project" value="UniProtKB-SubCell"/>
</dbReference>
<evidence type="ECO:0000259" key="12">
    <source>
        <dbReference type="PROSITE" id="PS51846"/>
    </source>
</evidence>
<dbReference type="OMA" id="INLMKMT"/>
<dbReference type="AlphaFoldDB" id="A0A1I7VX82"/>
<dbReference type="Pfam" id="PF01595">
    <property type="entry name" value="CNNM"/>
    <property type="match status" value="1"/>
</dbReference>
<feature type="transmembrane region" description="Helical" evidence="10">
    <location>
        <begin position="260"/>
        <end position="278"/>
    </location>
</feature>
<dbReference type="InterPro" id="IPR046342">
    <property type="entry name" value="CBS_dom_sf"/>
</dbReference>
<feature type="signal peptide" evidence="11">
    <location>
        <begin position="1"/>
        <end position="15"/>
    </location>
</feature>
<evidence type="ECO:0000256" key="1">
    <source>
        <dbReference type="ARBA" id="ARBA00004554"/>
    </source>
</evidence>
<protein>
    <recommendedName>
        <fullName evidence="12">CNNM transmembrane domain-containing protein</fullName>
    </recommendedName>
</protein>
<dbReference type="Pfam" id="PF25562">
    <property type="entry name" value="CNBH_CNNM2_C"/>
    <property type="match status" value="1"/>
</dbReference>
<evidence type="ECO:0000313" key="15">
    <source>
        <dbReference type="WBParaSite" id="EN70_7276"/>
    </source>
</evidence>
<dbReference type="WBParaSite" id="EN70_7276">
    <property type="protein sequence ID" value="EN70_7276"/>
    <property type="gene ID" value="EN70_7276"/>
</dbReference>
<dbReference type="PANTHER" id="PTHR12064:SF94">
    <property type="entry name" value="UNEXTENDED PROTEIN"/>
    <property type="match status" value="1"/>
</dbReference>
<dbReference type="InParanoid" id="A0A1I7VX82"/>
<dbReference type="CDD" id="cd04590">
    <property type="entry name" value="CBS_pair_CorC_HlyC_assoc"/>
    <property type="match status" value="1"/>
</dbReference>
<evidence type="ECO:0000256" key="11">
    <source>
        <dbReference type="SAM" id="SignalP"/>
    </source>
</evidence>
<dbReference type="InterPro" id="IPR002550">
    <property type="entry name" value="CNNM"/>
</dbReference>
<dbReference type="GO" id="GO:0032026">
    <property type="term" value="P:response to magnesium ion"/>
    <property type="evidence" value="ECO:0007669"/>
    <property type="project" value="UniProtKB-ARBA"/>
</dbReference>
<evidence type="ECO:0000256" key="9">
    <source>
        <dbReference type="PROSITE-ProRule" id="PRU01193"/>
    </source>
</evidence>
<dbReference type="eggNOG" id="KOG2118">
    <property type="taxonomic scope" value="Eukaryota"/>
</dbReference>
<feature type="transmembrane region" description="Helical" evidence="10">
    <location>
        <begin position="290"/>
        <end position="310"/>
    </location>
</feature>
<gene>
    <name evidence="13 15" type="ORF">LOAG_08918</name>
</gene>
<evidence type="ECO:0000256" key="10">
    <source>
        <dbReference type="SAM" id="Phobius"/>
    </source>
</evidence>
<dbReference type="GO" id="GO:0022857">
    <property type="term" value="F:transmembrane transporter activity"/>
    <property type="evidence" value="ECO:0007669"/>
    <property type="project" value="TreeGrafter"/>
</dbReference>
<keyword evidence="6" id="KW-0813">Transport</keyword>
<keyword evidence="14" id="KW-1185">Reference proteome</keyword>
<comment type="similarity">
    <text evidence="2">Belongs to the ACDP family.</text>
</comment>
<name>A0A1I7VX82_LOALO</name>
<evidence type="ECO:0000313" key="13">
    <source>
        <dbReference type="EMBL" id="EFO19574.2"/>
    </source>
</evidence>
<dbReference type="KEGG" id="loa:LOAG_08918"/>
<dbReference type="GO" id="GO:1905941">
    <property type="term" value="P:positive regulation of gonad development"/>
    <property type="evidence" value="ECO:0007669"/>
    <property type="project" value="UniProtKB-ARBA"/>
</dbReference>
<evidence type="ECO:0000256" key="5">
    <source>
        <dbReference type="ARBA" id="ARBA00022989"/>
    </source>
</evidence>
<dbReference type="FunFam" id="3.10.580.10:FF:000006">
    <property type="entry name" value="DUF21 and CBS domain protein"/>
    <property type="match status" value="1"/>
</dbReference>
<dbReference type="InterPro" id="IPR045095">
    <property type="entry name" value="ACDP"/>
</dbReference>
<dbReference type="GO" id="GO:0040026">
    <property type="term" value="P:positive regulation of vulval development"/>
    <property type="evidence" value="ECO:0007669"/>
    <property type="project" value="UniProtKB-ARBA"/>
</dbReference>
<proteinExistence type="inferred from homology"/>
<dbReference type="Gene3D" id="3.10.580.10">
    <property type="entry name" value="CBS-domain"/>
    <property type="match status" value="1"/>
</dbReference>
<dbReference type="PANTHER" id="PTHR12064">
    <property type="entry name" value="METAL TRANSPORTER CNNM"/>
    <property type="match status" value="1"/>
</dbReference>
<dbReference type="RefSeq" id="XP_020301982.1">
    <property type="nucleotide sequence ID" value="XM_020447826.1"/>
</dbReference>
<feature type="transmembrane region" description="Helical" evidence="10">
    <location>
        <begin position="234"/>
        <end position="254"/>
    </location>
</feature>
<dbReference type="OrthoDB" id="5353557at2759"/>
<organism evidence="14 15">
    <name type="scientific">Loa loa</name>
    <name type="common">Eye worm</name>
    <name type="synonym">Filaria loa</name>
    <dbReference type="NCBI Taxonomy" id="7209"/>
    <lineage>
        <taxon>Eukaryota</taxon>
        <taxon>Metazoa</taxon>
        <taxon>Ecdysozoa</taxon>
        <taxon>Nematoda</taxon>
        <taxon>Chromadorea</taxon>
        <taxon>Rhabditida</taxon>
        <taxon>Spirurina</taxon>
        <taxon>Spiruromorpha</taxon>
        <taxon>Filarioidea</taxon>
        <taxon>Onchocercidae</taxon>
        <taxon>Loa</taxon>
    </lineage>
</organism>
<evidence type="ECO:0000256" key="6">
    <source>
        <dbReference type="ARBA" id="ARBA00023065"/>
    </source>
</evidence>
<dbReference type="InterPro" id="IPR044751">
    <property type="entry name" value="Ion_transp-like_CBS"/>
</dbReference>
<accession>A0A1S0TSV3</accession>
<keyword evidence="3 9" id="KW-0812">Transmembrane</keyword>
<dbReference type="CTD" id="9946349"/>
<dbReference type="GO" id="GO:0015693">
    <property type="term" value="P:magnesium ion transport"/>
    <property type="evidence" value="ECO:0007669"/>
    <property type="project" value="UniProtKB-ARBA"/>
</dbReference>
<evidence type="ECO:0000256" key="2">
    <source>
        <dbReference type="ARBA" id="ARBA00010484"/>
    </source>
</evidence>
<keyword evidence="7" id="KW-0129">CBS domain</keyword>
<keyword evidence="5 9" id="KW-1133">Transmembrane helix</keyword>
<dbReference type="GO" id="GO:0040018">
    <property type="term" value="P:positive regulation of multicellular organism growth"/>
    <property type="evidence" value="ECO:0007669"/>
    <property type="project" value="UniProtKB-ARBA"/>
</dbReference>
<sequence>MAVMMIAFTIVPVASFMFDTKGLNINSPKHQEIEIKFVTYEVRPYVSGIRVVSMPSKSGLISYSESGATIIYPDSRARIVMFGYHLDKIGIISLTTDNCFNSVVNISRPEFLIQTVKRLDFVAYFAESDEPYHICYKERMNRKESSEEEEDMIMMDESRNSIVTETPTRIYYLPVYLQISIIFMLFCLSALFSGLNLGLMALSPQELMLIQKCGSKMERKYAETILPVRQSGNYLLCTILIMNVVVNAAISILFEDMTSGMIAFIISSLGIVIIGEIVPQSICVKKGLAVGAYTIWLTRTFMILTFPFSYPISKILDVFLGEDTLVYDRCKLINLMKMTACEENQELAADLKIAVGAMEISEKTVGDVLTKIEDVFMLSEDAVIDVATIVEIIRRGYSRIPIYADDDRNNIKALLMVKDLALIDPRDNFTVKTVCEFHQYPLRFVEASKPLHSMLDEFKAGNYHLAVVESAHSIYHRKISRQTKNLLGIVTLEDILEEILQAEIIDESDSVTDNMYRSRRKRIKEPCFTKILKSEEYSKELSVHMEQMTIHFLQNHHVVFSDEYIDRQTLTYLLKRNIRQIDMSHSPRIIGYSAKQRETVPIYCMNKPAFRFIVILEGRATVKLRNMEFETGPWTSFGNEILDQLDELINGNLITGKSDFNLSDSKSELINSIQFNPDFDLFVTNFCRFLHLTVSAYLNVIKVTKIARTARNEQGSIGSLLKSSLYSGSLSQSGRMSETLMKRENSQLSFDDANNPKRMFVKCRSNSDFERQY</sequence>
<accession>A0A1I7VX82</accession>
<dbReference type="SUPFAM" id="SSF54631">
    <property type="entry name" value="CBS-domain pair"/>
    <property type="match status" value="1"/>
</dbReference>
<feature type="transmembrane region" description="Helical" evidence="10">
    <location>
        <begin position="175"/>
        <end position="202"/>
    </location>
</feature>
<evidence type="ECO:0000313" key="14">
    <source>
        <dbReference type="Proteomes" id="UP000095285"/>
    </source>
</evidence>
<keyword evidence="6" id="KW-0406">Ion transport</keyword>
<keyword evidence="11" id="KW-0732">Signal</keyword>
<dbReference type="STRING" id="7209.A0A1I7VX82"/>
<dbReference type="Proteomes" id="UP000095285">
    <property type="component" value="Unassembled WGS sequence"/>
</dbReference>
<evidence type="ECO:0000256" key="4">
    <source>
        <dbReference type="ARBA" id="ARBA00022737"/>
    </source>
</evidence>
<keyword evidence="4" id="KW-0677">Repeat</keyword>
<feature type="chain" id="PRO_5011896265" description="CNNM transmembrane domain-containing protein" evidence="11">
    <location>
        <begin position="16"/>
        <end position="773"/>
    </location>
</feature>
<dbReference type="GO" id="GO:0008340">
    <property type="term" value="P:determination of adult lifespan"/>
    <property type="evidence" value="ECO:0007669"/>
    <property type="project" value="UniProtKB-ARBA"/>
</dbReference>
<evidence type="ECO:0000256" key="3">
    <source>
        <dbReference type="ARBA" id="ARBA00022692"/>
    </source>
</evidence>
<dbReference type="EMBL" id="JH712771">
    <property type="protein sequence ID" value="EFO19574.2"/>
    <property type="molecule type" value="Genomic_DNA"/>
</dbReference>
<reference evidence="13 14" key="1">
    <citation type="submission" date="2012-04" db="EMBL/GenBank/DDBJ databases">
        <title>The Genome Sequence of Loa loa.</title>
        <authorList>
            <consortium name="The Broad Institute Genome Sequencing Platform"/>
            <consortium name="Broad Institute Genome Sequencing Center for Infectious Disease"/>
            <person name="Nutman T.B."/>
            <person name="Fink D.L."/>
            <person name="Russ C."/>
            <person name="Young S."/>
            <person name="Zeng Q."/>
            <person name="Gargeya S."/>
            <person name="Alvarado L."/>
            <person name="Berlin A."/>
            <person name="Chapman S.B."/>
            <person name="Chen Z."/>
            <person name="Freedman E."/>
            <person name="Gellesch M."/>
            <person name="Goldberg J."/>
            <person name="Griggs A."/>
            <person name="Gujja S."/>
            <person name="Heilman E.R."/>
            <person name="Heiman D."/>
            <person name="Howarth C."/>
            <person name="Mehta T."/>
            <person name="Neiman D."/>
            <person name="Pearson M."/>
            <person name="Roberts A."/>
            <person name="Saif S."/>
            <person name="Shea T."/>
            <person name="Shenoy N."/>
            <person name="Sisk P."/>
            <person name="Stolte C."/>
            <person name="Sykes S."/>
            <person name="White J."/>
            <person name="Yandava C."/>
            <person name="Haas B."/>
            <person name="Henn M.R."/>
            <person name="Nusbaum C."/>
            <person name="Birren B."/>
        </authorList>
    </citation>
    <scope>NUCLEOTIDE SEQUENCE [LARGE SCALE GENOMIC DNA]</scope>
</reference>